<comment type="caution">
    <text evidence="10">The sequence shown here is derived from an EMBL/GenBank/DDBJ whole genome shotgun (WGS) entry which is preliminary data.</text>
</comment>
<evidence type="ECO:0000256" key="4">
    <source>
        <dbReference type="ARBA" id="ARBA00022519"/>
    </source>
</evidence>
<evidence type="ECO:0000313" key="11">
    <source>
        <dbReference type="Proteomes" id="UP000233293"/>
    </source>
</evidence>
<evidence type="ECO:0000256" key="8">
    <source>
        <dbReference type="ARBA" id="ARBA00035655"/>
    </source>
</evidence>
<reference evidence="11" key="1">
    <citation type="submission" date="2017-12" db="EMBL/GenBank/DDBJ databases">
        <title>Draft genome sequence of Telmatospirillum siberiense 26-4b1T, an acidotolerant peatland alphaproteobacterium potentially involved in sulfur cycling.</title>
        <authorList>
            <person name="Hausmann B."/>
            <person name="Pjevac P."/>
            <person name="Schreck K."/>
            <person name="Herbold C.W."/>
            <person name="Daims H."/>
            <person name="Wagner M."/>
            <person name="Pester M."/>
            <person name="Loy A."/>
        </authorList>
    </citation>
    <scope>NUCLEOTIDE SEQUENCE [LARGE SCALE GENOMIC DNA]</scope>
    <source>
        <strain evidence="11">26-4b1</strain>
    </source>
</reference>
<dbReference type="EMBL" id="PIUM01000007">
    <property type="protein sequence ID" value="PKU24973.1"/>
    <property type="molecule type" value="Genomic_DNA"/>
</dbReference>
<evidence type="ECO:0000256" key="9">
    <source>
        <dbReference type="SAM" id="Phobius"/>
    </source>
</evidence>
<evidence type="ECO:0000256" key="1">
    <source>
        <dbReference type="ARBA" id="ARBA00004429"/>
    </source>
</evidence>
<feature type="transmembrane region" description="Helical" evidence="9">
    <location>
        <begin position="6"/>
        <end position="26"/>
    </location>
</feature>
<evidence type="ECO:0000313" key="10">
    <source>
        <dbReference type="EMBL" id="PKU24973.1"/>
    </source>
</evidence>
<evidence type="ECO:0000256" key="5">
    <source>
        <dbReference type="ARBA" id="ARBA00022692"/>
    </source>
</evidence>
<protein>
    <submittedName>
        <fullName evidence="10">YeeE/YedE family protein</fullName>
    </submittedName>
</protein>
<dbReference type="RefSeq" id="WP_101250232.1">
    <property type="nucleotide sequence ID" value="NZ_PIUM01000007.1"/>
</dbReference>
<evidence type="ECO:0000256" key="2">
    <source>
        <dbReference type="ARBA" id="ARBA00022448"/>
    </source>
</evidence>
<proteinExistence type="inferred from homology"/>
<dbReference type="OrthoDB" id="9814020at2"/>
<evidence type="ECO:0000256" key="6">
    <source>
        <dbReference type="ARBA" id="ARBA00022989"/>
    </source>
</evidence>
<keyword evidence="4" id="KW-0997">Cell inner membrane</keyword>
<evidence type="ECO:0000256" key="3">
    <source>
        <dbReference type="ARBA" id="ARBA00022475"/>
    </source>
</evidence>
<keyword evidence="2" id="KW-0813">Transport</keyword>
<name>A0A2N3PX35_9PROT</name>
<organism evidence="10 11">
    <name type="scientific">Telmatospirillum siberiense</name>
    <dbReference type="NCBI Taxonomy" id="382514"/>
    <lineage>
        <taxon>Bacteria</taxon>
        <taxon>Pseudomonadati</taxon>
        <taxon>Pseudomonadota</taxon>
        <taxon>Alphaproteobacteria</taxon>
        <taxon>Rhodospirillales</taxon>
        <taxon>Rhodospirillaceae</taxon>
        <taxon>Telmatospirillum</taxon>
    </lineage>
</organism>
<feature type="transmembrane region" description="Helical" evidence="9">
    <location>
        <begin position="47"/>
        <end position="65"/>
    </location>
</feature>
<keyword evidence="6 9" id="KW-1133">Transmembrane helix</keyword>
<dbReference type="InterPro" id="IPR007272">
    <property type="entry name" value="Sulf_transp_TsuA/YedE"/>
</dbReference>
<keyword evidence="5 9" id="KW-0812">Transmembrane</keyword>
<comment type="similarity">
    <text evidence="8">Belongs to the TsuA/YedE (TC 9.B.102) family.</text>
</comment>
<keyword evidence="11" id="KW-1185">Reference proteome</keyword>
<keyword evidence="3" id="KW-1003">Cell membrane</keyword>
<gene>
    <name evidence="10" type="ORF">CWS72_08885</name>
</gene>
<dbReference type="AlphaFoldDB" id="A0A2N3PX35"/>
<feature type="transmembrane region" description="Helical" evidence="9">
    <location>
        <begin position="113"/>
        <end position="133"/>
    </location>
</feature>
<dbReference type="PANTHER" id="PTHR30574:SF1">
    <property type="entry name" value="SULPHUR TRANSPORT DOMAIN-CONTAINING PROTEIN"/>
    <property type="match status" value="1"/>
</dbReference>
<evidence type="ECO:0000256" key="7">
    <source>
        <dbReference type="ARBA" id="ARBA00023136"/>
    </source>
</evidence>
<accession>A0A2N3PX35</accession>
<dbReference type="Proteomes" id="UP000233293">
    <property type="component" value="Unassembled WGS sequence"/>
</dbReference>
<comment type="subcellular location">
    <subcellularLocation>
        <location evidence="1">Cell inner membrane</location>
        <topology evidence="1">Multi-pass membrane protein</topology>
    </subcellularLocation>
</comment>
<keyword evidence="7 9" id="KW-0472">Membrane</keyword>
<dbReference type="GO" id="GO:0005886">
    <property type="term" value="C:plasma membrane"/>
    <property type="evidence" value="ECO:0007669"/>
    <property type="project" value="UniProtKB-SubCell"/>
</dbReference>
<dbReference type="PANTHER" id="PTHR30574">
    <property type="entry name" value="INNER MEMBRANE PROTEIN YEDE"/>
    <property type="match status" value="1"/>
</dbReference>
<sequence length="135" mass="13694">MWHDIVLALAGGCLIGLAAGLFYLVNGRILGISGLAQSLLGRWPARASESVLFFAGLLVGALVLADPARSLALVPTPRLLFAGLLVGIGVRLANGCTSGHAVCGLARGARRSLAATAFFMASAALTVILVKVIGS</sequence>
<feature type="transmembrane region" description="Helical" evidence="9">
    <location>
        <begin position="71"/>
        <end position="93"/>
    </location>
</feature>